<protein>
    <submittedName>
        <fullName evidence="2">Uncharacterized protein</fullName>
    </submittedName>
</protein>
<feature type="transmembrane region" description="Helical" evidence="1">
    <location>
        <begin position="12"/>
        <end position="34"/>
    </location>
</feature>
<evidence type="ECO:0000313" key="3">
    <source>
        <dbReference type="Proteomes" id="UP000183015"/>
    </source>
</evidence>
<feature type="transmembrane region" description="Helical" evidence="1">
    <location>
        <begin position="40"/>
        <end position="59"/>
    </location>
</feature>
<name>A0A1H7JPX1_STRJI</name>
<dbReference type="STRING" id="235985.SAMN05414137_103401"/>
<reference evidence="3" key="1">
    <citation type="submission" date="2016-10" db="EMBL/GenBank/DDBJ databases">
        <authorList>
            <person name="Varghese N."/>
        </authorList>
    </citation>
    <scope>NUCLEOTIDE SEQUENCE [LARGE SCALE GENOMIC DNA]</scope>
    <source>
        <strain evidence="3">DSM 45096 / BCRC 16803 / CGMCC 4.1857 / CIP 109030 / JCM 12277 / KCTC 19219 / NBRC 100920 / 33214</strain>
    </source>
</reference>
<dbReference type="Proteomes" id="UP000183015">
    <property type="component" value="Unassembled WGS sequence"/>
</dbReference>
<organism evidence="2 3">
    <name type="scientific">Streptacidiphilus jiangxiensis</name>
    <dbReference type="NCBI Taxonomy" id="235985"/>
    <lineage>
        <taxon>Bacteria</taxon>
        <taxon>Bacillati</taxon>
        <taxon>Actinomycetota</taxon>
        <taxon>Actinomycetes</taxon>
        <taxon>Kitasatosporales</taxon>
        <taxon>Streptomycetaceae</taxon>
        <taxon>Streptacidiphilus</taxon>
    </lineage>
</organism>
<keyword evidence="1" id="KW-0472">Membrane</keyword>
<gene>
    <name evidence="2" type="ORF">SAMN05414137_103401</name>
</gene>
<proteinExistence type="predicted"/>
<dbReference type="EMBL" id="FOAZ01000003">
    <property type="protein sequence ID" value="SEK76572.1"/>
    <property type="molecule type" value="Genomic_DNA"/>
</dbReference>
<evidence type="ECO:0000256" key="1">
    <source>
        <dbReference type="SAM" id="Phobius"/>
    </source>
</evidence>
<accession>A0A1H7JPX1</accession>
<dbReference type="AlphaFoldDB" id="A0A1H7JPX1"/>
<keyword evidence="1" id="KW-1133">Transmembrane helix</keyword>
<keyword evidence="3" id="KW-1185">Reference proteome</keyword>
<keyword evidence="1" id="KW-0812">Transmembrane</keyword>
<dbReference type="RefSeq" id="WP_042454751.1">
    <property type="nucleotide sequence ID" value="NZ_BBPN01000034.1"/>
</dbReference>
<sequence>MEYDMSPKTQSGMRLTACVVLLVGTAFLVVAVVLHHVWTTLLFSLVFALGLAVAVTLFGRANRQSRS</sequence>
<evidence type="ECO:0000313" key="2">
    <source>
        <dbReference type="EMBL" id="SEK76572.1"/>
    </source>
</evidence>